<evidence type="ECO:0000256" key="1">
    <source>
        <dbReference type="SAM" id="MobiDB-lite"/>
    </source>
</evidence>
<organism evidence="2 3">
    <name type="scientific">Dryococelus australis</name>
    <dbReference type="NCBI Taxonomy" id="614101"/>
    <lineage>
        <taxon>Eukaryota</taxon>
        <taxon>Metazoa</taxon>
        <taxon>Ecdysozoa</taxon>
        <taxon>Arthropoda</taxon>
        <taxon>Hexapoda</taxon>
        <taxon>Insecta</taxon>
        <taxon>Pterygota</taxon>
        <taxon>Neoptera</taxon>
        <taxon>Polyneoptera</taxon>
        <taxon>Phasmatodea</taxon>
        <taxon>Verophasmatodea</taxon>
        <taxon>Anareolatae</taxon>
        <taxon>Phasmatidae</taxon>
        <taxon>Eurycanthinae</taxon>
        <taxon>Dryococelus</taxon>
    </lineage>
</organism>
<dbReference type="EMBL" id="JARBHB010000011">
    <property type="protein sequence ID" value="KAJ8872389.1"/>
    <property type="molecule type" value="Genomic_DNA"/>
</dbReference>
<feature type="region of interest" description="Disordered" evidence="1">
    <location>
        <begin position="132"/>
        <end position="158"/>
    </location>
</feature>
<evidence type="ECO:0000313" key="2">
    <source>
        <dbReference type="EMBL" id="KAJ8872389.1"/>
    </source>
</evidence>
<gene>
    <name evidence="2" type="ORF">PR048_025993</name>
</gene>
<feature type="region of interest" description="Disordered" evidence="1">
    <location>
        <begin position="246"/>
        <end position="275"/>
    </location>
</feature>
<name>A0ABQ9GK46_9NEOP</name>
<keyword evidence="3" id="KW-1185">Reference proteome</keyword>
<reference evidence="2 3" key="1">
    <citation type="submission" date="2023-02" db="EMBL/GenBank/DDBJ databases">
        <title>LHISI_Scaffold_Assembly.</title>
        <authorList>
            <person name="Stuart O.P."/>
            <person name="Cleave R."/>
            <person name="Magrath M.J.L."/>
            <person name="Mikheyev A.S."/>
        </authorList>
    </citation>
    <scope>NUCLEOTIDE SEQUENCE [LARGE SCALE GENOMIC DNA]</scope>
    <source>
        <strain evidence="2">Daus_M_001</strain>
        <tissue evidence="2">Leg muscle</tissue>
    </source>
</reference>
<dbReference type="Proteomes" id="UP001159363">
    <property type="component" value="Chromosome 10"/>
</dbReference>
<feature type="compositionally biased region" description="Basic and acidic residues" evidence="1">
    <location>
        <begin position="132"/>
        <end position="145"/>
    </location>
</feature>
<comment type="caution">
    <text evidence="2">The sequence shown here is derived from an EMBL/GenBank/DDBJ whole genome shotgun (WGS) entry which is preliminary data.</text>
</comment>
<protein>
    <submittedName>
        <fullName evidence="2">Uncharacterized protein</fullName>
    </submittedName>
</protein>
<sequence length="1163" mass="128382">MDYIFCDVFLASDAIFAGACVYCTSAQLSAVHGKVSTFEAIVTFFFRAIYILPPINVNPATFKKCSLYRERPITALEQAFLAKCFARTRIADRGETSRRTQQFYESSSFYSWSGSELTRSLCRRSGQTLARIREREKERRGEREGGINAAGEGVSDAAASEPRRYRALALRELLSRASLINCTRGAGRTPTPKGGKKNSTSAPYTHTRMYLHLHARLVPHRSYAQGVQCFRRNAVIEVSSTEQCRNEGAGEREIPEKTRRPAASSGTIPTCENPGVTQLGIEPDSALDEYSVKKLATLLAAQRRLAFSAARSELSGRGRRGTGGDLNCIVCFSKNTFLTPAKPRRIVTCFRLLHSISSIMLQISRASAKLEVTAKGLQTCSVPTVCTALKLCCVSRKERGSVKDGRRCVPHISLVSLEFVEQYTDLPTKLRVSGVGGGVQDSVQRGIGMWTYEGRLSRRQGPCSIFRTTERDTKESAATNPAETSSQILTPESSTVQCAVSQRTICRQANEKGEILGDVRSSAGIKGWGETGDPRKNPFPSGIVSESVDILLNRFASGEQLVSQQTIKKNSRVPAINWARTSKLSPAVVRPHAQTVLTSAAFALMTRLAAAWRSRAVGAIPARTPLGQGEPGGGGGDYFAGAHSVITPSTCFDSTAQGATVAERLTRSPPTKAIRVQSPAGSLRIFACGNRWPAGLSRGSPVSPALSFRCYSILTTNIHIGSQDLDVKSRPNFFTHSTVQNRYLRRRFEPRTSRTAYRRRTNRLRNERSAGLLTWTCSVAHWLRATLEDCSCRYEGNTARLAHRSDKTLGVRSVARIALSLLDNGRADPLDQFSEETLINYGTKENIFIAFLKKIRLFVIKFVLLGGTTENFLDRRPTDCCESLSIDWRKNRRIVESRSVDAEALFDQPSPTFSLVDIPSETETRPVRDVVASTSATRDSRAAVILFVAATDARVISSPACRRAAACHVCTIDEDTLKDVHDKVSTLEANLRRKKKSLSPQAYISMGALSNIRPYQLGSLLVDDRPIMNAAKYRVVSGVVWTNITMVGSNTDTNRTGVLAVVDIDLNVSTRTVTISMTVNVLHMNGIYDRMNFTVLYALEPTSFLPWPVVIGRFLLEKAFSDLTGPLRIRQHRHGSYMIRLHYSDERHNPNCAVEQHHTLKMT</sequence>
<accession>A0ABQ9GK46</accession>
<proteinExistence type="predicted"/>
<feature type="compositionally biased region" description="Basic and acidic residues" evidence="1">
    <location>
        <begin position="246"/>
        <end position="259"/>
    </location>
</feature>
<evidence type="ECO:0000313" key="3">
    <source>
        <dbReference type="Proteomes" id="UP001159363"/>
    </source>
</evidence>